<evidence type="ECO:0000256" key="1">
    <source>
        <dbReference type="SAM" id="MobiDB-lite"/>
    </source>
</evidence>
<gene>
    <name evidence="2" type="ORF">SKAU_G00282820</name>
</gene>
<dbReference type="Proteomes" id="UP001152622">
    <property type="component" value="Chromosome 11"/>
</dbReference>
<comment type="caution">
    <text evidence="2">The sequence shown here is derived from an EMBL/GenBank/DDBJ whole genome shotgun (WGS) entry which is preliminary data.</text>
</comment>
<keyword evidence="3" id="KW-1185">Reference proteome</keyword>
<proteinExistence type="predicted"/>
<name>A0A9Q1EXF3_SYNKA</name>
<sequence length="103" mass="11060">MGDGVRACLRISVRVGILFSPPLRFGPADLPVRRTVRTVHCTPQDSGTDGTSGGNGAATVGSRLEVDAKPRTGAEHASLCTRIQKRMLIRLQSNYPDLLMSNL</sequence>
<accession>A0A9Q1EXF3</accession>
<feature type="region of interest" description="Disordered" evidence="1">
    <location>
        <begin position="40"/>
        <end position="68"/>
    </location>
</feature>
<protein>
    <submittedName>
        <fullName evidence="2">Uncharacterized protein</fullName>
    </submittedName>
</protein>
<reference evidence="2" key="1">
    <citation type="journal article" date="2023" name="Science">
        <title>Genome structures resolve the early diversification of teleost fishes.</title>
        <authorList>
            <person name="Parey E."/>
            <person name="Louis A."/>
            <person name="Montfort J."/>
            <person name="Bouchez O."/>
            <person name="Roques C."/>
            <person name="Iampietro C."/>
            <person name="Lluch J."/>
            <person name="Castinel A."/>
            <person name="Donnadieu C."/>
            <person name="Desvignes T."/>
            <person name="Floi Bucao C."/>
            <person name="Jouanno E."/>
            <person name="Wen M."/>
            <person name="Mejri S."/>
            <person name="Dirks R."/>
            <person name="Jansen H."/>
            <person name="Henkel C."/>
            <person name="Chen W.J."/>
            <person name="Zahm M."/>
            <person name="Cabau C."/>
            <person name="Klopp C."/>
            <person name="Thompson A.W."/>
            <person name="Robinson-Rechavi M."/>
            <person name="Braasch I."/>
            <person name="Lecointre G."/>
            <person name="Bobe J."/>
            <person name="Postlethwait J.H."/>
            <person name="Berthelot C."/>
            <person name="Roest Crollius H."/>
            <person name="Guiguen Y."/>
        </authorList>
    </citation>
    <scope>NUCLEOTIDE SEQUENCE</scope>
    <source>
        <strain evidence="2">WJC10195</strain>
    </source>
</reference>
<evidence type="ECO:0000313" key="2">
    <source>
        <dbReference type="EMBL" id="KAJ8346881.1"/>
    </source>
</evidence>
<dbReference type="AlphaFoldDB" id="A0A9Q1EXF3"/>
<dbReference type="EMBL" id="JAINUF010000011">
    <property type="protein sequence ID" value="KAJ8346881.1"/>
    <property type="molecule type" value="Genomic_DNA"/>
</dbReference>
<organism evidence="2 3">
    <name type="scientific">Synaphobranchus kaupii</name>
    <name type="common">Kaup's arrowtooth eel</name>
    <dbReference type="NCBI Taxonomy" id="118154"/>
    <lineage>
        <taxon>Eukaryota</taxon>
        <taxon>Metazoa</taxon>
        <taxon>Chordata</taxon>
        <taxon>Craniata</taxon>
        <taxon>Vertebrata</taxon>
        <taxon>Euteleostomi</taxon>
        <taxon>Actinopterygii</taxon>
        <taxon>Neopterygii</taxon>
        <taxon>Teleostei</taxon>
        <taxon>Anguilliformes</taxon>
        <taxon>Synaphobranchidae</taxon>
        <taxon>Synaphobranchus</taxon>
    </lineage>
</organism>
<evidence type="ECO:0000313" key="3">
    <source>
        <dbReference type="Proteomes" id="UP001152622"/>
    </source>
</evidence>